<reference evidence="2 3" key="1">
    <citation type="journal article" date="2011" name="Int. J. Syst. Evol. Microbiol.">
        <title>Allobacillus halotolerans gen. nov., sp. nov. isolated from shrimp paste.</title>
        <authorList>
            <person name="Sheu S.Y."/>
            <person name="Arun A.B."/>
            <person name="Jiang S.R."/>
            <person name="Young C.C."/>
            <person name="Chen W.M."/>
        </authorList>
    </citation>
    <scope>NUCLEOTIDE SEQUENCE [LARGE SCALE GENOMIC DNA]</scope>
    <source>
        <strain evidence="2 3">LMG 24826</strain>
    </source>
</reference>
<keyword evidence="1" id="KW-0732">Signal</keyword>
<evidence type="ECO:0000313" key="3">
    <source>
        <dbReference type="Proteomes" id="UP000812672"/>
    </source>
</evidence>
<protein>
    <recommendedName>
        <fullName evidence="4">Lipoprotein</fullName>
    </recommendedName>
</protein>
<dbReference type="RefSeq" id="WP_144159980.1">
    <property type="nucleotide sequence ID" value="NZ_CAUPKR010000023.1"/>
</dbReference>
<accession>A0ABS6GPK5</accession>
<sequence>MNLKLSLLIPLIVFLLTGCAPKNEPTKEFTFKNESENWEATISGTYSRGNSDIFEETTGIFTYKGEKDIRSIDILTYTSGTEFMRGTEANELSTEQSIETSFDNFGFWEDYEEGKKIILEFEWREGDRNTKRKEKMALELME</sequence>
<comment type="caution">
    <text evidence="2">The sequence shown here is derived from an EMBL/GenBank/DDBJ whole genome shotgun (WGS) entry which is preliminary data.</text>
</comment>
<evidence type="ECO:0008006" key="4">
    <source>
        <dbReference type="Google" id="ProtNLM"/>
    </source>
</evidence>
<proteinExistence type="predicted"/>
<organism evidence="2 3">
    <name type="scientific">Allobacillus halotolerans</name>
    <dbReference type="NCBI Taxonomy" id="570278"/>
    <lineage>
        <taxon>Bacteria</taxon>
        <taxon>Bacillati</taxon>
        <taxon>Bacillota</taxon>
        <taxon>Bacilli</taxon>
        <taxon>Bacillales</taxon>
        <taxon>Bacillaceae</taxon>
        <taxon>Allobacillus</taxon>
    </lineage>
</organism>
<feature type="chain" id="PRO_5045290540" description="Lipoprotein" evidence="1">
    <location>
        <begin position="23"/>
        <end position="142"/>
    </location>
</feature>
<gene>
    <name evidence="2" type="ORF">KQ486_06100</name>
</gene>
<dbReference type="Proteomes" id="UP000812672">
    <property type="component" value="Unassembled WGS sequence"/>
</dbReference>
<keyword evidence="3" id="KW-1185">Reference proteome</keyword>
<dbReference type="PROSITE" id="PS51257">
    <property type="entry name" value="PROKAR_LIPOPROTEIN"/>
    <property type="match status" value="1"/>
</dbReference>
<name>A0ABS6GPK5_9BACI</name>
<evidence type="ECO:0000313" key="2">
    <source>
        <dbReference type="EMBL" id="MBU6080585.1"/>
    </source>
</evidence>
<dbReference type="EMBL" id="JAHLZF010000006">
    <property type="protein sequence ID" value="MBU6080585.1"/>
    <property type="molecule type" value="Genomic_DNA"/>
</dbReference>
<evidence type="ECO:0000256" key="1">
    <source>
        <dbReference type="SAM" id="SignalP"/>
    </source>
</evidence>
<feature type="signal peptide" evidence="1">
    <location>
        <begin position="1"/>
        <end position="22"/>
    </location>
</feature>